<dbReference type="Proteomes" id="UP000298653">
    <property type="component" value="Chromosome"/>
</dbReference>
<dbReference type="OrthoDB" id="9815825at2"/>
<dbReference type="Pfam" id="PF22725">
    <property type="entry name" value="GFO_IDH_MocA_C3"/>
    <property type="match status" value="1"/>
</dbReference>
<evidence type="ECO:0000259" key="1">
    <source>
        <dbReference type="Pfam" id="PF01408"/>
    </source>
</evidence>
<dbReference type="SUPFAM" id="SSF51735">
    <property type="entry name" value="NAD(P)-binding Rossmann-fold domains"/>
    <property type="match status" value="1"/>
</dbReference>
<evidence type="ECO:0000313" key="3">
    <source>
        <dbReference type="EMBL" id="QCP34464.1"/>
    </source>
</evidence>
<dbReference type="InterPro" id="IPR036291">
    <property type="entry name" value="NAD(P)-bd_dom_sf"/>
</dbReference>
<dbReference type="GO" id="GO:0050112">
    <property type="term" value="F:inositol 2-dehydrogenase (NAD+) activity"/>
    <property type="evidence" value="ECO:0007669"/>
    <property type="project" value="UniProtKB-EC"/>
</dbReference>
<evidence type="ECO:0000313" key="4">
    <source>
        <dbReference type="Proteomes" id="UP000298653"/>
    </source>
</evidence>
<protein>
    <submittedName>
        <fullName evidence="3">Myo-inositol 2-dehydrogenase</fullName>
        <ecNumber evidence="3">1.1.1.18</ecNumber>
    </submittedName>
</protein>
<dbReference type="KEGG" id="arf:AR1Y2_1010"/>
<dbReference type="PANTHER" id="PTHR43377:SF1">
    <property type="entry name" value="BILIVERDIN REDUCTASE A"/>
    <property type="match status" value="1"/>
</dbReference>
<keyword evidence="4" id="KW-1185">Reference proteome</keyword>
<accession>A0A4P8IFC9</accession>
<dbReference type="EC" id="1.1.1.18" evidence="3"/>
<dbReference type="GO" id="GO:0000166">
    <property type="term" value="F:nucleotide binding"/>
    <property type="evidence" value="ECO:0007669"/>
    <property type="project" value="InterPro"/>
</dbReference>
<dbReference type="Gene3D" id="3.40.50.720">
    <property type="entry name" value="NAD(P)-binding Rossmann-like Domain"/>
    <property type="match status" value="1"/>
</dbReference>
<dbReference type="AlphaFoldDB" id="A0A4P8IFC9"/>
<dbReference type="RefSeq" id="WP_137327998.1">
    <property type="nucleotide sequence ID" value="NZ_CP040058.1"/>
</dbReference>
<gene>
    <name evidence="3" type="ORF">AR1Y2_1010</name>
</gene>
<dbReference type="EMBL" id="CP040058">
    <property type="protein sequence ID" value="QCP34464.1"/>
    <property type="molecule type" value="Genomic_DNA"/>
</dbReference>
<dbReference type="Pfam" id="PF01408">
    <property type="entry name" value="GFO_IDH_MocA"/>
    <property type="match status" value="1"/>
</dbReference>
<reference evidence="3 4" key="1">
    <citation type="submission" date="2019-05" db="EMBL/GenBank/DDBJ databases">
        <title>Complete genome sequencing of Anaerostipes rhamnosivorans.</title>
        <authorList>
            <person name="Bui T.P.N."/>
            <person name="de Vos W.M."/>
        </authorList>
    </citation>
    <scope>NUCLEOTIDE SEQUENCE [LARGE SCALE GENOMIC DNA]</scope>
    <source>
        <strain evidence="3 4">1y2</strain>
    </source>
</reference>
<proteinExistence type="predicted"/>
<dbReference type="InterPro" id="IPR051450">
    <property type="entry name" value="Gfo/Idh/MocA_Oxidoreductases"/>
</dbReference>
<dbReference type="SUPFAM" id="SSF55347">
    <property type="entry name" value="Glyceraldehyde-3-phosphate dehydrogenase-like, C-terminal domain"/>
    <property type="match status" value="1"/>
</dbReference>
<feature type="domain" description="GFO/IDH/MocA-like oxidoreductase" evidence="2">
    <location>
        <begin position="132"/>
        <end position="256"/>
    </location>
</feature>
<feature type="domain" description="Gfo/Idh/MocA-like oxidoreductase N-terminal" evidence="1">
    <location>
        <begin position="5"/>
        <end position="124"/>
    </location>
</feature>
<dbReference type="InterPro" id="IPR000683">
    <property type="entry name" value="Gfo/Idh/MocA-like_OxRdtase_N"/>
</dbReference>
<dbReference type="InterPro" id="IPR055170">
    <property type="entry name" value="GFO_IDH_MocA-like_dom"/>
</dbReference>
<dbReference type="Gene3D" id="3.30.360.10">
    <property type="entry name" value="Dihydrodipicolinate Reductase, domain 2"/>
    <property type="match status" value="1"/>
</dbReference>
<evidence type="ECO:0000259" key="2">
    <source>
        <dbReference type="Pfam" id="PF22725"/>
    </source>
</evidence>
<keyword evidence="3" id="KW-0560">Oxidoreductase</keyword>
<sequence>MKEVKVCLIGSGRAGMVHAHNYTGSVPNARIIAVCDPMEETAKSAAKELGIELYYTDYREVLKNEEINAVYIVTPTKYHKEIAVAAAAAKKHIFCEKPMAMNEEECDEMIKAAEEHQVKLQIGFMRRFDESFQEAKAMIAEGEIGDIVLVKSHSRGPSKPKEWMYDIKKSNGPLAEVSSHDIDTVRWFAESELKSVYAIGGNFRNKEIKEQYPDFYDNVIMTGEFENGIHACVEGAQYVQYGYDARVEILGTKGVICLGDIHEKKILTCTPNHELKRPTTRSWKFLFKDAYLAEDRSFIRSILDDTEVECSGLDGKMAVRIVKAGNESIVEKKIVTL</sequence>
<name>A0A4P8IFC9_9FIRM</name>
<dbReference type="PANTHER" id="PTHR43377">
    <property type="entry name" value="BILIVERDIN REDUCTASE A"/>
    <property type="match status" value="1"/>
</dbReference>
<organism evidence="3 4">
    <name type="scientific">Anaerostipes rhamnosivorans</name>
    <dbReference type="NCBI Taxonomy" id="1229621"/>
    <lineage>
        <taxon>Bacteria</taxon>
        <taxon>Bacillati</taxon>
        <taxon>Bacillota</taxon>
        <taxon>Clostridia</taxon>
        <taxon>Lachnospirales</taxon>
        <taxon>Lachnospiraceae</taxon>
        <taxon>Anaerostipes</taxon>
    </lineage>
</organism>